<dbReference type="EMBL" id="KZ664903">
    <property type="protein sequence ID" value="PPS02545.1"/>
    <property type="molecule type" value="Genomic_DNA"/>
</dbReference>
<dbReference type="AlphaFoldDB" id="A0A2P5XGS5"/>
<proteinExistence type="predicted"/>
<name>A0A2P5XGS5_GOSBA</name>
<accession>A0A2P5XGS5</accession>
<reference evidence="1 2" key="1">
    <citation type="submission" date="2015-01" db="EMBL/GenBank/DDBJ databases">
        <title>Genome of allotetraploid Gossypium barbadense reveals genomic plasticity and fiber elongation in cotton evolution.</title>
        <authorList>
            <person name="Chen X."/>
            <person name="Liu X."/>
            <person name="Zhao B."/>
            <person name="Zheng H."/>
            <person name="Hu Y."/>
            <person name="Lu G."/>
            <person name="Yang C."/>
            <person name="Chen J."/>
            <person name="Shan C."/>
            <person name="Zhang L."/>
            <person name="Zhou Y."/>
            <person name="Wang L."/>
            <person name="Guo W."/>
            <person name="Bai Y."/>
            <person name="Ruan J."/>
            <person name="Shangguan X."/>
            <person name="Mao Y."/>
            <person name="Jiang J."/>
            <person name="Zhu Y."/>
            <person name="Lei J."/>
            <person name="Kang H."/>
            <person name="Chen S."/>
            <person name="He X."/>
            <person name="Wang R."/>
            <person name="Wang Y."/>
            <person name="Chen J."/>
            <person name="Wang L."/>
            <person name="Yu S."/>
            <person name="Wang B."/>
            <person name="Wei J."/>
            <person name="Song S."/>
            <person name="Lu X."/>
            <person name="Gao Z."/>
            <person name="Gu W."/>
            <person name="Deng X."/>
            <person name="Ma D."/>
            <person name="Wang S."/>
            <person name="Liang W."/>
            <person name="Fang L."/>
            <person name="Cai C."/>
            <person name="Zhu X."/>
            <person name="Zhou B."/>
            <person name="Zhang Y."/>
            <person name="Chen Z."/>
            <person name="Xu S."/>
            <person name="Zhu R."/>
            <person name="Wang S."/>
            <person name="Zhang T."/>
            <person name="Zhao G."/>
        </authorList>
    </citation>
    <scope>NUCLEOTIDE SEQUENCE [LARGE SCALE GENOMIC DNA]</scope>
    <source>
        <strain evidence="2">cv. Xinhai21</strain>
        <tissue evidence="1">Leaf</tissue>
    </source>
</reference>
<sequence>MVVLDGGGVRRRCVADDGDSGAGTIVWHGMSGKRGKKKGMCREGRIREKLLMRMEEKGGEMVDFWVMVRA</sequence>
<evidence type="ECO:0000313" key="2">
    <source>
        <dbReference type="Proteomes" id="UP000239757"/>
    </source>
</evidence>
<gene>
    <name evidence="1" type="ORF">GOBAR_AA18118</name>
</gene>
<protein>
    <submittedName>
        <fullName evidence="1">Uncharacterized protein</fullName>
    </submittedName>
</protein>
<organism evidence="1 2">
    <name type="scientific">Gossypium barbadense</name>
    <name type="common">Sea Island cotton</name>
    <name type="synonym">Hibiscus barbadensis</name>
    <dbReference type="NCBI Taxonomy" id="3634"/>
    <lineage>
        <taxon>Eukaryota</taxon>
        <taxon>Viridiplantae</taxon>
        <taxon>Streptophyta</taxon>
        <taxon>Embryophyta</taxon>
        <taxon>Tracheophyta</taxon>
        <taxon>Spermatophyta</taxon>
        <taxon>Magnoliopsida</taxon>
        <taxon>eudicotyledons</taxon>
        <taxon>Gunneridae</taxon>
        <taxon>Pentapetalae</taxon>
        <taxon>rosids</taxon>
        <taxon>malvids</taxon>
        <taxon>Malvales</taxon>
        <taxon>Malvaceae</taxon>
        <taxon>Malvoideae</taxon>
        <taxon>Gossypium</taxon>
    </lineage>
</organism>
<evidence type="ECO:0000313" key="1">
    <source>
        <dbReference type="EMBL" id="PPS02545.1"/>
    </source>
</evidence>
<dbReference type="Proteomes" id="UP000239757">
    <property type="component" value="Unassembled WGS sequence"/>
</dbReference>